<comment type="caution">
    <text evidence="1">The sequence shown here is derived from an EMBL/GenBank/DDBJ whole genome shotgun (WGS) entry which is preliminary data.</text>
</comment>
<reference evidence="2" key="1">
    <citation type="journal article" date="2021" name="Syst. Appl. Microbiol.">
        <title>Roseomonas hellenica sp. nov., isolated from roots of wild-growing Alkanna tinctoria.</title>
        <authorList>
            <person name="Rat A."/>
            <person name="Naranjo H.D."/>
            <person name="Lebbe L."/>
            <person name="Cnockaert M."/>
            <person name="Krigas N."/>
            <person name="Grigoriadou K."/>
            <person name="Maloupa E."/>
            <person name="Willems A."/>
        </authorList>
    </citation>
    <scope>NUCLEOTIDE SEQUENCE [LARGE SCALE GENOMIC DNA]</scope>
    <source>
        <strain evidence="2">LMG 31523</strain>
    </source>
</reference>
<dbReference type="EMBL" id="JAAGBB010000025">
    <property type="protein sequence ID" value="MBR0666710.1"/>
    <property type="molecule type" value="Genomic_DNA"/>
</dbReference>
<dbReference type="Proteomes" id="UP001196870">
    <property type="component" value="Unassembled WGS sequence"/>
</dbReference>
<organism evidence="1 2">
    <name type="scientific">Plastoroseomonas hellenica</name>
    <dbReference type="NCBI Taxonomy" id="2687306"/>
    <lineage>
        <taxon>Bacteria</taxon>
        <taxon>Pseudomonadati</taxon>
        <taxon>Pseudomonadota</taxon>
        <taxon>Alphaproteobacteria</taxon>
        <taxon>Acetobacterales</taxon>
        <taxon>Acetobacteraceae</taxon>
        <taxon>Plastoroseomonas</taxon>
    </lineage>
</organism>
<keyword evidence="2" id="KW-1185">Reference proteome</keyword>
<sequence length="50" mass="5530">MQTEAAHAARARPSVVANAALTARKPSRTDVRRRRLRGLDRFAIEAACIK</sequence>
<gene>
    <name evidence="1" type="ORF">GXW71_20290</name>
</gene>
<evidence type="ECO:0000313" key="2">
    <source>
        <dbReference type="Proteomes" id="UP001196870"/>
    </source>
</evidence>
<proteinExistence type="predicted"/>
<evidence type="ECO:0000313" key="1">
    <source>
        <dbReference type="EMBL" id="MBR0666710.1"/>
    </source>
</evidence>
<protein>
    <submittedName>
        <fullName evidence="1">Uncharacterized protein</fullName>
    </submittedName>
</protein>
<dbReference type="RefSeq" id="WP_211854445.1">
    <property type="nucleotide sequence ID" value="NZ_JAAGBB010000025.1"/>
</dbReference>
<name>A0ABS5F2B5_9PROT</name>
<accession>A0ABS5F2B5</accession>